<reference evidence="2 3" key="1">
    <citation type="journal article" date="2021" name="Elife">
        <title>Chloroplast acquisition without the gene transfer in kleptoplastic sea slugs, Plakobranchus ocellatus.</title>
        <authorList>
            <person name="Maeda T."/>
            <person name="Takahashi S."/>
            <person name="Yoshida T."/>
            <person name="Shimamura S."/>
            <person name="Takaki Y."/>
            <person name="Nagai Y."/>
            <person name="Toyoda A."/>
            <person name="Suzuki Y."/>
            <person name="Arimoto A."/>
            <person name="Ishii H."/>
            <person name="Satoh N."/>
            <person name="Nishiyama T."/>
            <person name="Hasebe M."/>
            <person name="Maruyama T."/>
            <person name="Minagawa J."/>
            <person name="Obokata J."/>
            <person name="Shigenobu S."/>
        </authorList>
    </citation>
    <scope>NUCLEOTIDE SEQUENCE [LARGE SCALE GENOMIC DNA]</scope>
</reference>
<feature type="region of interest" description="Disordered" evidence="1">
    <location>
        <begin position="1"/>
        <end position="53"/>
    </location>
</feature>
<keyword evidence="3" id="KW-1185">Reference proteome</keyword>
<accession>A0AAV3ZSF0</accession>
<sequence length="166" mass="18034">MSMLIRRGTIVRKASTRKSSVRRTRSAGSAPSSGGSIHGRPPPSADDEKPHRCEVSSVPASPVAKLHHVYGEATHASNSPGKASVVTNSTIVSFDECRLSYKTSIERKQYSCDRSSLSAQPDTALQIEEANKEADSVCDFVCTASRIVCSSSEYQLRPQYHPVPRQ</sequence>
<dbReference type="EMBL" id="BLXT01002841">
    <property type="protein sequence ID" value="GFN98263.1"/>
    <property type="molecule type" value="Genomic_DNA"/>
</dbReference>
<feature type="compositionally biased region" description="Basic residues" evidence="1">
    <location>
        <begin position="14"/>
        <end position="25"/>
    </location>
</feature>
<organism evidence="2 3">
    <name type="scientific">Plakobranchus ocellatus</name>
    <dbReference type="NCBI Taxonomy" id="259542"/>
    <lineage>
        <taxon>Eukaryota</taxon>
        <taxon>Metazoa</taxon>
        <taxon>Spiralia</taxon>
        <taxon>Lophotrochozoa</taxon>
        <taxon>Mollusca</taxon>
        <taxon>Gastropoda</taxon>
        <taxon>Heterobranchia</taxon>
        <taxon>Euthyneura</taxon>
        <taxon>Panpulmonata</taxon>
        <taxon>Sacoglossa</taxon>
        <taxon>Placobranchoidea</taxon>
        <taxon>Plakobranchidae</taxon>
        <taxon>Plakobranchus</taxon>
    </lineage>
</organism>
<protein>
    <submittedName>
        <fullName evidence="2">Uncharacterized protein</fullName>
    </submittedName>
</protein>
<evidence type="ECO:0000313" key="2">
    <source>
        <dbReference type="EMBL" id="GFN98263.1"/>
    </source>
</evidence>
<dbReference type="AlphaFoldDB" id="A0AAV3ZSF0"/>
<evidence type="ECO:0000256" key="1">
    <source>
        <dbReference type="SAM" id="MobiDB-lite"/>
    </source>
</evidence>
<name>A0AAV3ZSF0_9GAST</name>
<feature type="compositionally biased region" description="Low complexity" evidence="1">
    <location>
        <begin position="26"/>
        <end position="35"/>
    </location>
</feature>
<evidence type="ECO:0000313" key="3">
    <source>
        <dbReference type="Proteomes" id="UP000735302"/>
    </source>
</evidence>
<comment type="caution">
    <text evidence="2">The sequence shown here is derived from an EMBL/GenBank/DDBJ whole genome shotgun (WGS) entry which is preliminary data.</text>
</comment>
<dbReference type="Proteomes" id="UP000735302">
    <property type="component" value="Unassembled WGS sequence"/>
</dbReference>
<gene>
    <name evidence="2" type="ORF">PoB_002476900</name>
</gene>
<proteinExistence type="predicted"/>